<gene>
    <name evidence="2" type="ORF">P167DRAFT_575461</name>
</gene>
<reference evidence="2 3" key="1">
    <citation type="journal article" date="2018" name="Nat. Ecol. Evol.">
        <title>Pezizomycetes genomes reveal the molecular basis of ectomycorrhizal truffle lifestyle.</title>
        <authorList>
            <person name="Murat C."/>
            <person name="Payen T."/>
            <person name="Noel B."/>
            <person name="Kuo A."/>
            <person name="Morin E."/>
            <person name="Chen J."/>
            <person name="Kohler A."/>
            <person name="Krizsan K."/>
            <person name="Balestrini R."/>
            <person name="Da Silva C."/>
            <person name="Montanini B."/>
            <person name="Hainaut M."/>
            <person name="Levati E."/>
            <person name="Barry K.W."/>
            <person name="Belfiori B."/>
            <person name="Cichocki N."/>
            <person name="Clum A."/>
            <person name="Dockter R.B."/>
            <person name="Fauchery L."/>
            <person name="Guy J."/>
            <person name="Iotti M."/>
            <person name="Le Tacon F."/>
            <person name="Lindquist E.A."/>
            <person name="Lipzen A."/>
            <person name="Malagnac F."/>
            <person name="Mello A."/>
            <person name="Molinier V."/>
            <person name="Miyauchi S."/>
            <person name="Poulain J."/>
            <person name="Riccioni C."/>
            <person name="Rubini A."/>
            <person name="Sitrit Y."/>
            <person name="Splivallo R."/>
            <person name="Traeger S."/>
            <person name="Wang M."/>
            <person name="Zifcakova L."/>
            <person name="Wipf D."/>
            <person name="Zambonelli A."/>
            <person name="Paolocci F."/>
            <person name="Nowrousian M."/>
            <person name="Ottonello S."/>
            <person name="Baldrian P."/>
            <person name="Spatafora J.W."/>
            <person name="Henrissat B."/>
            <person name="Nagy L.G."/>
            <person name="Aury J.M."/>
            <person name="Wincker P."/>
            <person name="Grigoriev I.V."/>
            <person name="Bonfante P."/>
            <person name="Martin F.M."/>
        </authorList>
    </citation>
    <scope>NUCLEOTIDE SEQUENCE [LARGE SCALE GENOMIC DNA]</scope>
    <source>
        <strain evidence="2 3">CCBAS932</strain>
    </source>
</reference>
<keyword evidence="3" id="KW-1185">Reference proteome</keyword>
<dbReference type="InParanoid" id="A0A3N4KKR4"/>
<dbReference type="OrthoDB" id="10460185at2759"/>
<keyword evidence="1" id="KW-0732">Signal</keyword>
<dbReference type="Proteomes" id="UP000277580">
    <property type="component" value="Unassembled WGS sequence"/>
</dbReference>
<proteinExistence type="predicted"/>
<feature type="chain" id="PRO_5018290090" evidence="1">
    <location>
        <begin position="20"/>
        <end position="132"/>
    </location>
</feature>
<name>A0A3N4KKR4_9PEZI</name>
<evidence type="ECO:0000313" key="3">
    <source>
        <dbReference type="Proteomes" id="UP000277580"/>
    </source>
</evidence>
<feature type="signal peptide" evidence="1">
    <location>
        <begin position="1"/>
        <end position="19"/>
    </location>
</feature>
<sequence length="132" mass="14254">MKFTSIFVASATFVVLAAALPQVIIARRNAEPEGVTIWGRSVFQRRQLAVRVAEADADPDCTGPNCVCGRPGAPLCWKDKRGELQFVREAAPEPVAEADADPDCTGPNCVCGRPGAPLCWKNKRGELEFVKV</sequence>
<accession>A0A3N4KKR4</accession>
<evidence type="ECO:0000313" key="2">
    <source>
        <dbReference type="EMBL" id="RPB11154.1"/>
    </source>
</evidence>
<evidence type="ECO:0000256" key="1">
    <source>
        <dbReference type="SAM" id="SignalP"/>
    </source>
</evidence>
<organism evidence="2 3">
    <name type="scientific">Morchella conica CCBAS932</name>
    <dbReference type="NCBI Taxonomy" id="1392247"/>
    <lineage>
        <taxon>Eukaryota</taxon>
        <taxon>Fungi</taxon>
        <taxon>Dikarya</taxon>
        <taxon>Ascomycota</taxon>
        <taxon>Pezizomycotina</taxon>
        <taxon>Pezizomycetes</taxon>
        <taxon>Pezizales</taxon>
        <taxon>Morchellaceae</taxon>
        <taxon>Morchella</taxon>
    </lineage>
</organism>
<protein>
    <submittedName>
        <fullName evidence="2">Uncharacterized protein</fullName>
    </submittedName>
</protein>
<dbReference type="EMBL" id="ML119137">
    <property type="protein sequence ID" value="RPB11154.1"/>
    <property type="molecule type" value="Genomic_DNA"/>
</dbReference>
<dbReference type="AlphaFoldDB" id="A0A3N4KKR4"/>